<dbReference type="STRING" id="44251.PDUR_26175"/>
<keyword evidence="3" id="KW-0547">Nucleotide-binding</keyword>
<dbReference type="InterPro" id="IPR003439">
    <property type="entry name" value="ABC_transporter-like_ATP-bd"/>
</dbReference>
<gene>
    <name evidence="6" type="ORF">PDUR_26175</name>
</gene>
<name>A0A089HSJ6_PAEDU</name>
<dbReference type="GO" id="GO:0016887">
    <property type="term" value="F:ATP hydrolysis activity"/>
    <property type="evidence" value="ECO:0007669"/>
    <property type="project" value="InterPro"/>
</dbReference>
<dbReference type="InterPro" id="IPR017871">
    <property type="entry name" value="ABC_transporter-like_CS"/>
</dbReference>
<dbReference type="PROSITE" id="PS00211">
    <property type="entry name" value="ABC_TRANSPORTER_1"/>
    <property type="match status" value="1"/>
</dbReference>
<comment type="similarity">
    <text evidence="1">Belongs to the ABC transporter superfamily.</text>
</comment>
<evidence type="ECO:0000259" key="5">
    <source>
        <dbReference type="PROSITE" id="PS50893"/>
    </source>
</evidence>
<dbReference type="PANTHER" id="PTHR43335">
    <property type="entry name" value="ABC TRANSPORTER, ATP-BINDING PROTEIN"/>
    <property type="match status" value="1"/>
</dbReference>
<evidence type="ECO:0000256" key="1">
    <source>
        <dbReference type="ARBA" id="ARBA00005417"/>
    </source>
</evidence>
<dbReference type="KEGG" id="pdu:PDUR_26175"/>
<dbReference type="OrthoDB" id="9804819at2"/>
<dbReference type="PANTHER" id="PTHR43335:SF4">
    <property type="entry name" value="ABC TRANSPORTER, ATP-BINDING PROTEIN"/>
    <property type="match status" value="1"/>
</dbReference>
<protein>
    <recommendedName>
        <fullName evidence="5">ABC transporter domain-containing protein</fullName>
    </recommendedName>
</protein>
<feature type="domain" description="ABC transporter" evidence="5">
    <location>
        <begin position="4"/>
        <end position="232"/>
    </location>
</feature>
<evidence type="ECO:0000256" key="3">
    <source>
        <dbReference type="ARBA" id="ARBA00022741"/>
    </source>
</evidence>
<dbReference type="eggNOG" id="COG1131">
    <property type="taxonomic scope" value="Bacteria"/>
</dbReference>
<keyword evidence="7" id="KW-1185">Reference proteome</keyword>
<dbReference type="GO" id="GO:0005524">
    <property type="term" value="F:ATP binding"/>
    <property type="evidence" value="ECO:0007669"/>
    <property type="project" value="UniProtKB-KW"/>
</dbReference>
<organism evidence="6 7">
    <name type="scientific">Paenibacillus durus</name>
    <name type="common">Paenibacillus azotofixans</name>
    <dbReference type="NCBI Taxonomy" id="44251"/>
    <lineage>
        <taxon>Bacteria</taxon>
        <taxon>Bacillati</taxon>
        <taxon>Bacillota</taxon>
        <taxon>Bacilli</taxon>
        <taxon>Bacillales</taxon>
        <taxon>Paenibacillaceae</taxon>
        <taxon>Paenibacillus</taxon>
    </lineage>
</organism>
<dbReference type="AlphaFoldDB" id="A0A089HSJ6"/>
<dbReference type="InterPro" id="IPR027417">
    <property type="entry name" value="P-loop_NTPase"/>
</dbReference>
<evidence type="ECO:0000256" key="2">
    <source>
        <dbReference type="ARBA" id="ARBA00022448"/>
    </source>
</evidence>
<evidence type="ECO:0000313" key="6">
    <source>
        <dbReference type="EMBL" id="AIQ14971.1"/>
    </source>
</evidence>
<dbReference type="PROSITE" id="PS50893">
    <property type="entry name" value="ABC_TRANSPORTER_2"/>
    <property type="match status" value="1"/>
</dbReference>
<evidence type="ECO:0000256" key="4">
    <source>
        <dbReference type="ARBA" id="ARBA00022840"/>
    </source>
</evidence>
<reference evidence="6 7" key="1">
    <citation type="submission" date="2014-08" db="EMBL/GenBank/DDBJ databases">
        <title>Comparative genomics of the Paenibacillus odorifer group.</title>
        <authorList>
            <person name="den Bakker H.C."/>
            <person name="Tsai Y.-C."/>
            <person name="Martin N."/>
            <person name="Korlach J."/>
            <person name="Wiedmann M."/>
        </authorList>
    </citation>
    <scope>NUCLEOTIDE SEQUENCE [LARGE SCALE GENOMIC DNA]</scope>
    <source>
        <strain evidence="6 7">DSM 1735</strain>
    </source>
</reference>
<evidence type="ECO:0000313" key="7">
    <source>
        <dbReference type="Proteomes" id="UP000029409"/>
    </source>
</evidence>
<dbReference type="Proteomes" id="UP000029409">
    <property type="component" value="Chromosome"/>
</dbReference>
<proteinExistence type="inferred from homology"/>
<accession>A0A089HSJ6</accession>
<dbReference type="SUPFAM" id="SSF52540">
    <property type="entry name" value="P-loop containing nucleoside triphosphate hydrolases"/>
    <property type="match status" value="1"/>
</dbReference>
<dbReference type="EMBL" id="CP009288">
    <property type="protein sequence ID" value="AIQ14971.1"/>
    <property type="molecule type" value="Genomic_DNA"/>
</dbReference>
<dbReference type="Gene3D" id="3.40.50.300">
    <property type="entry name" value="P-loop containing nucleotide triphosphate hydrolases"/>
    <property type="match status" value="1"/>
</dbReference>
<keyword evidence="4" id="KW-0067">ATP-binding</keyword>
<dbReference type="SMART" id="SM00382">
    <property type="entry name" value="AAA"/>
    <property type="match status" value="1"/>
</dbReference>
<sequence>MDFLSINQVSKRIGGKNIIKNVSLSVPKGKIFGLLGPNGAGKTTLIKMMVGIMKMSSGDIRIGGSSIQSEFKDAIRKVGAVIENPSFYGEMTGFQNLRYISAFHMKPNKVNIERQLEAFGLSDSANKRVKKYSLGMKQRLGLAVSLLHNPDLVILDEPTNGMDPQGIIDLRRILRGLAEKHEKTVFLSSHLLSEVELLCDYYGVMNDGELLEIKENGRAANEFRYTLSFDSTCIKRAMQLLTEAGYQVKRNEAAYELSFVLPEEKIMIVINMLNHHQIEVLNMKQARWTLEEDFIALLNANKGAS</sequence>
<dbReference type="InterPro" id="IPR003593">
    <property type="entry name" value="AAA+_ATPase"/>
</dbReference>
<keyword evidence="2" id="KW-0813">Transport</keyword>
<dbReference type="Pfam" id="PF00005">
    <property type="entry name" value="ABC_tran"/>
    <property type="match status" value="1"/>
</dbReference>